<reference evidence="2" key="1">
    <citation type="submission" date="2022-11" db="UniProtKB">
        <authorList>
            <consortium name="WormBaseParasite"/>
        </authorList>
    </citation>
    <scope>IDENTIFICATION</scope>
</reference>
<dbReference type="AlphaFoldDB" id="A0A915EIL8"/>
<dbReference type="Pfam" id="PF05942">
    <property type="entry name" value="PaREP1"/>
    <property type="match status" value="1"/>
</dbReference>
<proteinExistence type="predicted"/>
<keyword evidence="1" id="KW-1185">Reference proteome</keyword>
<dbReference type="Gene3D" id="1.20.120.330">
    <property type="entry name" value="Nucleotidyltransferases domain 2"/>
    <property type="match status" value="1"/>
</dbReference>
<organism evidence="1 2">
    <name type="scientific">Ditylenchus dipsaci</name>
    <dbReference type="NCBI Taxonomy" id="166011"/>
    <lineage>
        <taxon>Eukaryota</taxon>
        <taxon>Metazoa</taxon>
        <taxon>Ecdysozoa</taxon>
        <taxon>Nematoda</taxon>
        <taxon>Chromadorea</taxon>
        <taxon>Rhabditida</taxon>
        <taxon>Tylenchina</taxon>
        <taxon>Tylenchomorpha</taxon>
        <taxon>Sphaerularioidea</taxon>
        <taxon>Anguinidae</taxon>
        <taxon>Anguininae</taxon>
        <taxon>Ditylenchus</taxon>
    </lineage>
</organism>
<evidence type="ECO:0000313" key="1">
    <source>
        <dbReference type="Proteomes" id="UP000887574"/>
    </source>
</evidence>
<name>A0A915EIL8_9BILA</name>
<sequence>MVKYNAKVFLAKAEHYLNLEPTDLVQAGEKIWGAVIFALKKPYLAIQVDVASHAANRALFKLAARVFDSKTQGDLYDVWSLVEKCHENFYGQALPRTDILEALEGAKLAVRKLESMNMQILRRKFFEERAQPKDLSKFGSEDYQKPYSKVHGGITYYVKVKCY</sequence>
<evidence type="ECO:0000313" key="2">
    <source>
        <dbReference type="WBParaSite" id="jg7078"/>
    </source>
</evidence>
<protein>
    <submittedName>
        <fullName evidence="2">Uncharacterized protein</fullName>
    </submittedName>
</protein>
<dbReference type="WBParaSite" id="jg7078">
    <property type="protein sequence ID" value="jg7078"/>
    <property type="gene ID" value="jg7078"/>
</dbReference>
<dbReference type="Proteomes" id="UP000887574">
    <property type="component" value="Unplaced"/>
</dbReference>
<dbReference type="InterPro" id="IPR010268">
    <property type="entry name" value="PaREP1"/>
</dbReference>
<accession>A0A915EIL8</accession>